<dbReference type="CDD" id="cd03789">
    <property type="entry name" value="GT9_LPS_heptosyltransferase"/>
    <property type="match status" value="1"/>
</dbReference>
<dbReference type="Proteomes" id="UP000050277">
    <property type="component" value="Unassembled WGS sequence"/>
</dbReference>
<evidence type="ECO:0008006" key="5">
    <source>
        <dbReference type="Google" id="ProtNLM"/>
    </source>
</evidence>
<dbReference type="RefSeq" id="WP_054533674.1">
    <property type="nucleotide sequence ID" value="NZ_LGKP01000012.1"/>
</dbReference>
<dbReference type="AlphaFoldDB" id="A0A0P6YYJ1"/>
<dbReference type="PANTHER" id="PTHR30160">
    <property type="entry name" value="TETRAACYLDISACCHARIDE 4'-KINASE-RELATED"/>
    <property type="match status" value="1"/>
</dbReference>
<dbReference type="GO" id="GO:0008713">
    <property type="term" value="F:ADP-heptose-lipopolysaccharide heptosyltransferase activity"/>
    <property type="evidence" value="ECO:0007669"/>
    <property type="project" value="TreeGrafter"/>
</dbReference>
<dbReference type="SUPFAM" id="SSF53756">
    <property type="entry name" value="UDP-Glycosyltransferase/glycogen phosphorylase"/>
    <property type="match status" value="1"/>
</dbReference>
<dbReference type="OrthoDB" id="791408at2"/>
<dbReference type="EMBL" id="LGKP01000012">
    <property type="protein sequence ID" value="KPL90315.1"/>
    <property type="molecule type" value="Genomic_DNA"/>
</dbReference>
<sequence>MADPNQISFLARVQRRLRYDWQSKFAPRWWHLNLHLRKPTIKRVLGFGGGLGDQLLCTAIFRALREHGEANLWMQTNNPELFAHNPDVAGIIPVMPYYFKIIEQHNMAFKRLNYTTHIKEQGRDLPPQQHLITNMASVLGIDYPVGVRPYLHLTAAERSQHIISKPYIVVQSSILAARYPIATKEWYPERMQIVVNELAKRFTVVQLGMPSDPKLEHVLDLRGKASIRESAAILQAAQLFIGFVGFQMHLARAVDCRSVIIFGGREAPFQSGYSCNSNLYTPLNCAPCWLWENCPIERQCMQEITPEQVLAAVEAQLALVDQPLNVDYIKPRPAHELIELEIHRA</sequence>
<keyword evidence="1" id="KW-0328">Glycosyltransferase</keyword>
<organism evidence="3 4">
    <name type="scientific">Herpetosiphon geysericola</name>
    <dbReference type="NCBI Taxonomy" id="70996"/>
    <lineage>
        <taxon>Bacteria</taxon>
        <taxon>Bacillati</taxon>
        <taxon>Chloroflexota</taxon>
        <taxon>Chloroflexia</taxon>
        <taxon>Herpetosiphonales</taxon>
        <taxon>Herpetosiphonaceae</taxon>
        <taxon>Herpetosiphon</taxon>
    </lineage>
</organism>
<comment type="caution">
    <text evidence="3">The sequence shown here is derived from an EMBL/GenBank/DDBJ whole genome shotgun (WGS) entry which is preliminary data.</text>
</comment>
<evidence type="ECO:0000313" key="3">
    <source>
        <dbReference type="EMBL" id="KPL90315.1"/>
    </source>
</evidence>
<dbReference type="PANTHER" id="PTHR30160:SF1">
    <property type="entry name" value="LIPOPOLYSACCHARIDE 1,2-N-ACETYLGLUCOSAMINETRANSFERASE-RELATED"/>
    <property type="match status" value="1"/>
</dbReference>
<reference evidence="3 4" key="1">
    <citation type="submission" date="2015-07" db="EMBL/GenBank/DDBJ databases">
        <title>Whole genome sequence of Herpetosiphon geysericola DSM 7119.</title>
        <authorList>
            <person name="Hemp J."/>
            <person name="Ward L.M."/>
            <person name="Pace L.A."/>
            <person name="Fischer W.W."/>
        </authorList>
    </citation>
    <scope>NUCLEOTIDE SEQUENCE [LARGE SCALE GENOMIC DNA]</scope>
    <source>
        <strain evidence="3 4">DSM 7119</strain>
    </source>
</reference>
<accession>A0A0P6YYJ1</accession>
<dbReference type="GO" id="GO:0005829">
    <property type="term" value="C:cytosol"/>
    <property type="evidence" value="ECO:0007669"/>
    <property type="project" value="TreeGrafter"/>
</dbReference>
<evidence type="ECO:0000256" key="1">
    <source>
        <dbReference type="ARBA" id="ARBA00022676"/>
    </source>
</evidence>
<evidence type="ECO:0000256" key="2">
    <source>
        <dbReference type="ARBA" id="ARBA00022679"/>
    </source>
</evidence>
<dbReference type="STRING" id="70996.SE18_06775"/>
<dbReference type="InterPro" id="IPR002201">
    <property type="entry name" value="Glyco_trans_9"/>
</dbReference>
<protein>
    <recommendedName>
        <fullName evidence="5">Glycosyl transferase</fullName>
    </recommendedName>
</protein>
<keyword evidence="2" id="KW-0808">Transferase</keyword>
<gene>
    <name evidence="3" type="ORF">SE18_06775</name>
</gene>
<name>A0A0P6YYJ1_9CHLR</name>
<proteinExistence type="predicted"/>
<dbReference type="Gene3D" id="3.40.50.2000">
    <property type="entry name" value="Glycogen Phosphorylase B"/>
    <property type="match status" value="1"/>
</dbReference>
<evidence type="ECO:0000313" key="4">
    <source>
        <dbReference type="Proteomes" id="UP000050277"/>
    </source>
</evidence>
<dbReference type="InterPro" id="IPR051199">
    <property type="entry name" value="LPS_LOS_Heptosyltrfase"/>
</dbReference>
<keyword evidence="4" id="KW-1185">Reference proteome</keyword>
<dbReference type="GO" id="GO:0009244">
    <property type="term" value="P:lipopolysaccharide core region biosynthetic process"/>
    <property type="evidence" value="ECO:0007669"/>
    <property type="project" value="TreeGrafter"/>
</dbReference>